<organism evidence="1 2">
    <name type="scientific">Sordaria macrospora</name>
    <dbReference type="NCBI Taxonomy" id="5147"/>
    <lineage>
        <taxon>Eukaryota</taxon>
        <taxon>Fungi</taxon>
        <taxon>Dikarya</taxon>
        <taxon>Ascomycota</taxon>
        <taxon>Pezizomycotina</taxon>
        <taxon>Sordariomycetes</taxon>
        <taxon>Sordariomycetidae</taxon>
        <taxon>Sordariales</taxon>
        <taxon>Sordariaceae</taxon>
        <taxon>Sordaria</taxon>
    </lineage>
</organism>
<reference evidence="1 2" key="1">
    <citation type="submission" date="2017-07" db="EMBL/GenBank/DDBJ databases">
        <title>Genome sequence of the Sordaria macrospora wild type strain R19027.</title>
        <authorList>
            <person name="Nowrousian M."/>
            <person name="Teichert I."/>
            <person name="Kueck U."/>
        </authorList>
    </citation>
    <scope>NUCLEOTIDE SEQUENCE [LARGE SCALE GENOMIC DNA]</scope>
    <source>
        <strain evidence="1 2">R19027</strain>
        <tissue evidence="1">Mycelium</tissue>
    </source>
</reference>
<proteinExistence type="predicted"/>
<comment type="caution">
    <text evidence="1">The sequence shown here is derived from an EMBL/GenBank/DDBJ whole genome shotgun (WGS) entry which is preliminary data.</text>
</comment>
<gene>
    <name evidence="1" type="ORF">SMACR_03067</name>
</gene>
<evidence type="ECO:0000313" key="2">
    <source>
        <dbReference type="Proteomes" id="UP000433876"/>
    </source>
</evidence>
<dbReference type="Proteomes" id="UP000433876">
    <property type="component" value="Unassembled WGS sequence"/>
</dbReference>
<evidence type="ECO:0000313" key="1">
    <source>
        <dbReference type="EMBL" id="KAA8632484.1"/>
    </source>
</evidence>
<dbReference type="EMBL" id="NMPR01000054">
    <property type="protein sequence ID" value="KAA8632484.1"/>
    <property type="molecule type" value="Genomic_DNA"/>
</dbReference>
<dbReference type="OMA" id="MEICQIL"/>
<name>A0A8S8ZP23_SORMA</name>
<accession>A0A8S8ZP23</accession>
<dbReference type="VEuPathDB" id="FungiDB:SMAC_03067"/>
<sequence length="145" mass="16361">MTTQADMVPPPEAHLANHQIDGIRILRKTLLGSPSYDEVWMTLSMTSDAINLDVPSILLWQDEGQKRRNALFYFIDEGEEAVAMEICQILFDAKNEDTLRELVHAICYIHGEPTGLRDLAERKGCERILRMLERVGCISPSTSSS</sequence>
<protein>
    <submittedName>
        <fullName evidence="1">Uncharacterized protein</fullName>
    </submittedName>
</protein>
<dbReference type="AlphaFoldDB" id="A0A8S8ZP23"/>